<dbReference type="Proteomes" id="UP001319827">
    <property type="component" value="Chromosome"/>
</dbReference>
<protein>
    <submittedName>
        <fullName evidence="2">Type IV pilin PilV</fullName>
    </submittedName>
</protein>
<dbReference type="PROSITE" id="PS00409">
    <property type="entry name" value="PROKAR_NTER_METHYL"/>
    <property type="match status" value="1"/>
</dbReference>
<dbReference type="Pfam" id="PF07963">
    <property type="entry name" value="N_methyl"/>
    <property type="match status" value="1"/>
</dbReference>
<reference evidence="2 3" key="2">
    <citation type="journal article" date="2021" name="Int. J. Syst. Evol. Microbiol.">
        <title>Isolation and Polyphasic Characterization of Desulfuromonas versatilis sp. Nov., an Electrogenic Bacteria Capable of Versatile Metabolism Isolated from a Graphene Oxide-Reducing Enrichment Culture.</title>
        <authorList>
            <person name="Xie L."/>
            <person name="Yoshida N."/>
            <person name="Ishii S."/>
            <person name="Meng L."/>
        </authorList>
    </citation>
    <scope>NUCLEOTIDE SEQUENCE [LARGE SCALE GENOMIC DNA]</scope>
    <source>
        <strain evidence="2 3">NIT-T3</strain>
    </source>
</reference>
<dbReference type="NCBIfam" id="TIGR02532">
    <property type="entry name" value="IV_pilin_GFxxxE"/>
    <property type="match status" value="1"/>
</dbReference>
<keyword evidence="1" id="KW-1133">Transmembrane helix</keyword>
<reference evidence="2 3" key="1">
    <citation type="journal article" date="2016" name="C (Basel)">
        <title>Selective Growth of and Electricity Production by Marine Exoelectrogenic Bacteria in Self-Aggregated Hydrogel of Microbially Reduced Graphene Oxide.</title>
        <authorList>
            <person name="Yoshida N."/>
            <person name="Goto Y."/>
            <person name="Miyata Y."/>
        </authorList>
    </citation>
    <scope>NUCLEOTIDE SEQUENCE [LARGE SCALE GENOMIC DNA]</scope>
    <source>
        <strain evidence="2 3">NIT-T3</strain>
    </source>
</reference>
<dbReference type="InterPro" id="IPR013362">
    <property type="entry name" value="Pilus_4_PilV"/>
</dbReference>
<organism evidence="2 3">
    <name type="scientific">Desulfuromonas versatilis</name>
    <dbReference type="NCBI Taxonomy" id="2802975"/>
    <lineage>
        <taxon>Bacteria</taxon>
        <taxon>Pseudomonadati</taxon>
        <taxon>Thermodesulfobacteriota</taxon>
        <taxon>Desulfuromonadia</taxon>
        <taxon>Desulfuromonadales</taxon>
        <taxon>Desulfuromonadaceae</taxon>
        <taxon>Desulfuromonas</taxon>
    </lineage>
</organism>
<gene>
    <name evidence="2" type="primary">pilV</name>
    <name evidence="2" type="ORF">DESUT3_17180</name>
</gene>
<keyword evidence="1" id="KW-0472">Membrane</keyword>
<keyword evidence="3" id="KW-1185">Reference proteome</keyword>
<evidence type="ECO:0000256" key="1">
    <source>
        <dbReference type="SAM" id="Phobius"/>
    </source>
</evidence>
<keyword evidence="1" id="KW-0812">Transmembrane</keyword>
<feature type="transmembrane region" description="Helical" evidence="1">
    <location>
        <begin position="20"/>
        <end position="43"/>
    </location>
</feature>
<proteinExistence type="predicted"/>
<evidence type="ECO:0000313" key="3">
    <source>
        <dbReference type="Proteomes" id="UP001319827"/>
    </source>
</evidence>
<dbReference type="EMBL" id="AP024355">
    <property type="protein sequence ID" value="BCR04649.1"/>
    <property type="molecule type" value="Genomic_DNA"/>
</dbReference>
<dbReference type="NCBIfam" id="TIGR02523">
    <property type="entry name" value="type_IV_pilV"/>
    <property type="match status" value="1"/>
</dbReference>
<dbReference type="RefSeq" id="WP_221252103.1">
    <property type="nucleotide sequence ID" value="NZ_AP024355.1"/>
</dbReference>
<dbReference type="InterPro" id="IPR012902">
    <property type="entry name" value="N_methyl_site"/>
</dbReference>
<evidence type="ECO:0000313" key="2">
    <source>
        <dbReference type="EMBL" id="BCR04649.1"/>
    </source>
</evidence>
<name>A0ABN6DXM6_9BACT</name>
<sequence>MSVNCHPDSGKWPGLGGEGGFSLVEAMVAMVVLSIGLLGVAGLQARALSDGTGAAMRSQAALYAYDIAERMRANRGDALNASAPYQVAPGEVPAISLPALVYNDLTDWLAEVGDLPSGQGGVELATLGTGRVKATITVRWLEKGALEQIQVETLL</sequence>
<accession>A0ABN6DXM6</accession>